<evidence type="ECO:0000313" key="1">
    <source>
        <dbReference type="EMBL" id="SFS80759.1"/>
    </source>
</evidence>
<dbReference type="EMBL" id="FPAA01000008">
    <property type="protein sequence ID" value="SFS80759.1"/>
    <property type="molecule type" value="Genomic_DNA"/>
</dbReference>
<reference evidence="2" key="1">
    <citation type="submission" date="2016-10" db="EMBL/GenBank/DDBJ databases">
        <authorList>
            <person name="Varghese N."/>
            <person name="Submissions S."/>
        </authorList>
    </citation>
    <scope>NUCLEOTIDE SEQUENCE [LARGE SCALE GENOMIC DNA]</scope>
    <source>
        <strain evidence="2">DSM 45789</strain>
    </source>
</reference>
<gene>
    <name evidence="1" type="ORF">SAMN05444972_10858</name>
</gene>
<accession>A0A1I6SV03</accession>
<proteinExistence type="predicted"/>
<dbReference type="RefSeq" id="WP_091837522.1">
    <property type="nucleotide sequence ID" value="NZ_FPAA01000008.1"/>
</dbReference>
<name>A0A1I6SV03_9BACL</name>
<organism evidence="1 2">
    <name type="scientific">Marininema halotolerans</name>
    <dbReference type="NCBI Taxonomy" id="1155944"/>
    <lineage>
        <taxon>Bacteria</taxon>
        <taxon>Bacillati</taxon>
        <taxon>Bacillota</taxon>
        <taxon>Bacilli</taxon>
        <taxon>Bacillales</taxon>
        <taxon>Thermoactinomycetaceae</taxon>
        <taxon>Marininema</taxon>
    </lineage>
</organism>
<sequence>MDLTIELESLPTDRLTIPLFLKRKFRTLFTGVLNAVAIEGKNLLWLRRFSGISSYESVGHHHERKRVMMILAWLAAMGEGVAVVPGVMNPQNKKAWKPLCDWITKCSI</sequence>
<keyword evidence="2" id="KW-1185">Reference proteome</keyword>
<dbReference type="Proteomes" id="UP000198660">
    <property type="component" value="Unassembled WGS sequence"/>
</dbReference>
<dbReference type="AlphaFoldDB" id="A0A1I6SV03"/>
<evidence type="ECO:0000313" key="2">
    <source>
        <dbReference type="Proteomes" id="UP000198660"/>
    </source>
</evidence>
<protein>
    <submittedName>
        <fullName evidence="1">Uncharacterized protein</fullName>
    </submittedName>
</protein>